<evidence type="ECO:0000313" key="3">
    <source>
        <dbReference type="EMBL" id="PWN36978.1"/>
    </source>
</evidence>
<dbReference type="InterPro" id="IPR009799">
    <property type="entry name" value="EthD_dom"/>
</dbReference>
<dbReference type="SUPFAM" id="SSF54909">
    <property type="entry name" value="Dimeric alpha+beta barrel"/>
    <property type="match status" value="1"/>
</dbReference>
<dbReference type="RefSeq" id="XP_025357280.1">
    <property type="nucleotide sequence ID" value="XM_025501571.1"/>
</dbReference>
<evidence type="ECO:0000256" key="1">
    <source>
        <dbReference type="ARBA" id="ARBA00005986"/>
    </source>
</evidence>
<dbReference type="GO" id="GO:0016491">
    <property type="term" value="F:oxidoreductase activity"/>
    <property type="evidence" value="ECO:0007669"/>
    <property type="project" value="InterPro"/>
</dbReference>
<dbReference type="InParanoid" id="A0A316VIT9"/>
<dbReference type="Gene3D" id="3.30.70.100">
    <property type="match status" value="1"/>
</dbReference>
<dbReference type="Pfam" id="PF07110">
    <property type="entry name" value="EthD"/>
    <property type="match status" value="1"/>
</dbReference>
<feature type="domain" description="EthD" evidence="2">
    <location>
        <begin position="12"/>
        <end position="113"/>
    </location>
</feature>
<dbReference type="InterPro" id="IPR011008">
    <property type="entry name" value="Dimeric_a/b-barrel"/>
</dbReference>
<evidence type="ECO:0000313" key="4">
    <source>
        <dbReference type="Proteomes" id="UP000245771"/>
    </source>
</evidence>
<reference evidence="3 4" key="1">
    <citation type="journal article" date="2018" name="Mol. Biol. Evol.">
        <title>Broad Genomic Sampling Reveals a Smut Pathogenic Ancestry of the Fungal Clade Ustilaginomycotina.</title>
        <authorList>
            <person name="Kijpornyongpan T."/>
            <person name="Mondo S.J."/>
            <person name="Barry K."/>
            <person name="Sandor L."/>
            <person name="Lee J."/>
            <person name="Lipzen A."/>
            <person name="Pangilinan J."/>
            <person name="LaButti K."/>
            <person name="Hainaut M."/>
            <person name="Henrissat B."/>
            <person name="Grigoriev I.V."/>
            <person name="Spatafora J.W."/>
            <person name="Aime M.C."/>
        </authorList>
    </citation>
    <scope>NUCLEOTIDE SEQUENCE [LARGE SCALE GENOMIC DNA]</scope>
    <source>
        <strain evidence="3 4">MCA 3882</strain>
    </source>
</reference>
<dbReference type="EMBL" id="KZ819602">
    <property type="protein sequence ID" value="PWN36978.1"/>
    <property type="molecule type" value="Genomic_DNA"/>
</dbReference>
<keyword evidence="4" id="KW-1185">Reference proteome</keyword>
<protein>
    <recommendedName>
        <fullName evidence="2">EthD domain-containing protein</fullName>
    </recommendedName>
</protein>
<name>A0A316VIT9_9BASI</name>
<evidence type="ECO:0000259" key="2">
    <source>
        <dbReference type="Pfam" id="PF07110"/>
    </source>
</evidence>
<gene>
    <name evidence="3" type="ORF">FA14DRAFT_187116</name>
</gene>
<dbReference type="AlphaFoldDB" id="A0A316VIT9"/>
<dbReference type="STRING" id="1280837.A0A316VIT9"/>
<accession>A0A316VIT9</accession>
<dbReference type="Proteomes" id="UP000245771">
    <property type="component" value="Unassembled WGS sequence"/>
</dbReference>
<dbReference type="GeneID" id="37023352"/>
<organism evidence="3 4">
    <name type="scientific">Meira miltonrushii</name>
    <dbReference type="NCBI Taxonomy" id="1280837"/>
    <lineage>
        <taxon>Eukaryota</taxon>
        <taxon>Fungi</taxon>
        <taxon>Dikarya</taxon>
        <taxon>Basidiomycota</taxon>
        <taxon>Ustilaginomycotina</taxon>
        <taxon>Exobasidiomycetes</taxon>
        <taxon>Exobasidiales</taxon>
        <taxon>Brachybasidiaceae</taxon>
        <taxon>Meira</taxon>
    </lineage>
</organism>
<proteinExistence type="inferred from homology"/>
<sequence>MTFTVLITVWRKPGMTMKEFYDHYENVHMPLIRDLAGDKIPISHNRLYVERTGPELKERMVQPSECGDGIDYDAVAELNFRDEAHNLAYWKVLYRPEAEGRLTEDEYKFMDRSKLRIVSMYKKELMIRNDFYPGTDSEQKYPFLPHGKFA</sequence>
<comment type="similarity">
    <text evidence="1">Belongs to the tpcK family.</text>
</comment>
<dbReference type="OrthoDB" id="2519291at2759"/>